<dbReference type="InterPro" id="IPR018122">
    <property type="entry name" value="TF_fork_head_CS_1"/>
</dbReference>
<dbReference type="InterPro" id="IPR000253">
    <property type="entry name" value="FHA_dom"/>
</dbReference>
<dbReference type="Proteomes" id="UP000186583">
    <property type="component" value="Unassembled WGS sequence"/>
</dbReference>
<protein>
    <submittedName>
        <fullName evidence="10">Fork-head transcriptional regulator 2</fullName>
    </submittedName>
</protein>
<feature type="compositionally biased region" description="Polar residues" evidence="7">
    <location>
        <begin position="291"/>
        <end position="305"/>
    </location>
</feature>
<feature type="compositionally biased region" description="Low complexity" evidence="7">
    <location>
        <begin position="58"/>
        <end position="68"/>
    </location>
</feature>
<evidence type="ECO:0000259" key="9">
    <source>
        <dbReference type="PROSITE" id="PS50039"/>
    </source>
</evidence>
<comment type="caution">
    <text evidence="10">The sequence shown here is derived from an EMBL/GenBank/DDBJ whole genome shotgun (WGS) entry which is preliminary data.</text>
</comment>
<sequence>MPTSAKRSQRTRRDTRRDTSPARIDDSSPTRPAKRRKKLDEAPPTEPADEDESSLTADQSGQPPSDDDQLLSQVVQHLQVPSIKEGPVQASKDHANSIHEANKNGVQAYAKIAAQDWTFYVTKLIVNIGRSSEGVSEDDEDFIHIDLGPSKMVSRQHARIYFSSKDEIWFLEVKGRNGVKANGVPLKPGSSRRLESGEVLDIGGTEMMFVLPTEISPLHIDPLFLKRAGLSRQNVTSPPQPRTDLPDEPSSALGSAIRSSRGQQFRQPIAPAPADYKRPGTPPSVLRGKPTPTQHKSPHYSSSGTLLLNSNDIDLSLDENKHIKPQYSYAQMITQAIINTPEGKLNLNGIYNFIMTNYAYYRNQQAAGWQNSIRHNLSLNKAFDKVARSTDEPGKGMKWQIVPEAREEMTRTAYKGGRGGHRGSSAPSSPSQLNYITHGPRDVTAREPASVRKRKVSSTGSPPPSSSLAVAQSTPDRSTRRLAPPSTALTVDGSPLPRPRKGAASASASASFTSTSYNDQSPTLTSSYLPEEGASFVTPAPHRVHPHLAPPSTAQRPSQHMPTSSPAPFWRYADIGSTPLKPAAQFDMSPSKPSLGGIPQSSSPPPAKSPNLSPTRSQVKESSRETPSEPPNPPDIEEEQGFDLARGFQSIGSYHAPVSRGISVASAMNGHS</sequence>
<feature type="region of interest" description="Disordered" evidence="7">
    <location>
        <begin position="414"/>
        <end position="643"/>
    </location>
</feature>
<dbReference type="InterPro" id="IPR001766">
    <property type="entry name" value="Fork_head_dom"/>
</dbReference>
<evidence type="ECO:0000256" key="7">
    <source>
        <dbReference type="SAM" id="MobiDB-lite"/>
    </source>
</evidence>
<evidence type="ECO:0000256" key="5">
    <source>
        <dbReference type="ARBA" id="ARBA00023242"/>
    </source>
</evidence>
<dbReference type="PANTHER" id="PTHR45881">
    <property type="entry name" value="CHECKPOINT SUPPRESSOR 1-LIKE, ISOFORM A-RELATED"/>
    <property type="match status" value="1"/>
</dbReference>
<feature type="region of interest" description="Disordered" evidence="7">
    <location>
        <begin position="232"/>
        <end position="305"/>
    </location>
</feature>
<feature type="compositionally biased region" description="Basic and acidic residues" evidence="7">
    <location>
        <begin position="11"/>
        <end position="28"/>
    </location>
</feature>
<dbReference type="InterPro" id="IPR008984">
    <property type="entry name" value="SMAD_FHA_dom_sf"/>
</dbReference>
<accession>A0A1Q8RBN2</accession>
<dbReference type="PROSITE" id="PS00657">
    <property type="entry name" value="FORK_HEAD_1"/>
    <property type="match status" value="1"/>
</dbReference>
<feature type="compositionally biased region" description="Basic and acidic residues" evidence="7">
    <location>
        <begin position="618"/>
        <end position="627"/>
    </location>
</feature>
<dbReference type="SUPFAM" id="SSF46785">
    <property type="entry name" value="Winged helix' DNA-binding domain"/>
    <property type="match status" value="1"/>
</dbReference>
<evidence type="ECO:0000256" key="6">
    <source>
        <dbReference type="PROSITE-ProRule" id="PRU00089"/>
    </source>
</evidence>
<dbReference type="SUPFAM" id="SSF49879">
    <property type="entry name" value="SMAD/FHA domain"/>
    <property type="match status" value="1"/>
</dbReference>
<evidence type="ECO:0000256" key="3">
    <source>
        <dbReference type="ARBA" id="ARBA00023125"/>
    </source>
</evidence>
<feature type="compositionally biased region" description="Polar residues" evidence="7">
    <location>
        <begin position="425"/>
        <end position="435"/>
    </location>
</feature>
<keyword evidence="2" id="KW-0805">Transcription regulation</keyword>
<dbReference type="AlphaFoldDB" id="A0A1Q8RBN2"/>
<dbReference type="GO" id="GO:0000981">
    <property type="term" value="F:DNA-binding transcription factor activity, RNA polymerase II-specific"/>
    <property type="evidence" value="ECO:0007669"/>
    <property type="project" value="TreeGrafter"/>
</dbReference>
<dbReference type="PANTHER" id="PTHR45881:SF1">
    <property type="entry name" value="FORK HEAD PROTEIN HOMOLOG 2"/>
    <property type="match status" value="1"/>
</dbReference>
<feature type="compositionally biased region" description="Polar residues" evidence="7">
    <location>
        <begin position="517"/>
        <end position="528"/>
    </location>
</feature>
<dbReference type="PRINTS" id="PR00053">
    <property type="entry name" value="FORKHEAD"/>
</dbReference>
<organism evidence="10 11">
    <name type="scientific">Colletotrichum chlorophyti</name>
    <dbReference type="NCBI Taxonomy" id="708187"/>
    <lineage>
        <taxon>Eukaryota</taxon>
        <taxon>Fungi</taxon>
        <taxon>Dikarya</taxon>
        <taxon>Ascomycota</taxon>
        <taxon>Pezizomycotina</taxon>
        <taxon>Sordariomycetes</taxon>
        <taxon>Hypocreomycetidae</taxon>
        <taxon>Glomerellales</taxon>
        <taxon>Glomerellaceae</taxon>
        <taxon>Colletotrichum</taxon>
    </lineage>
</organism>
<dbReference type="OrthoDB" id="5954824at2759"/>
<dbReference type="SMART" id="SM00240">
    <property type="entry name" value="FHA"/>
    <property type="match status" value="1"/>
</dbReference>
<dbReference type="InterPro" id="IPR036390">
    <property type="entry name" value="WH_DNA-bd_sf"/>
</dbReference>
<dbReference type="InterPro" id="IPR036388">
    <property type="entry name" value="WH-like_DNA-bd_sf"/>
</dbReference>
<dbReference type="EMBL" id="MPGH01000241">
    <property type="protein sequence ID" value="OLN81816.1"/>
    <property type="molecule type" value="Genomic_DNA"/>
</dbReference>
<dbReference type="Gene3D" id="1.10.10.10">
    <property type="entry name" value="Winged helix-like DNA-binding domain superfamily/Winged helix DNA-binding domain"/>
    <property type="match status" value="1"/>
</dbReference>
<dbReference type="Pfam" id="PF00250">
    <property type="entry name" value="Forkhead"/>
    <property type="match status" value="1"/>
</dbReference>
<evidence type="ECO:0000313" key="11">
    <source>
        <dbReference type="Proteomes" id="UP000186583"/>
    </source>
</evidence>
<dbReference type="GO" id="GO:0000978">
    <property type="term" value="F:RNA polymerase II cis-regulatory region sequence-specific DNA binding"/>
    <property type="evidence" value="ECO:0007669"/>
    <property type="project" value="TreeGrafter"/>
</dbReference>
<evidence type="ECO:0000256" key="2">
    <source>
        <dbReference type="ARBA" id="ARBA00023015"/>
    </source>
</evidence>
<evidence type="ECO:0000313" key="10">
    <source>
        <dbReference type="EMBL" id="OLN81816.1"/>
    </source>
</evidence>
<evidence type="ECO:0000256" key="1">
    <source>
        <dbReference type="ARBA" id="ARBA00004123"/>
    </source>
</evidence>
<keyword evidence="11" id="KW-1185">Reference proteome</keyword>
<feature type="domain" description="Fork-head" evidence="9">
    <location>
        <begin position="324"/>
        <end position="409"/>
    </location>
</feature>
<gene>
    <name evidence="10" type="ORF">CCHL11_08893</name>
</gene>
<evidence type="ECO:0000259" key="8">
    <source>
        <dbReference type="PROSITE" id="PS50006"/>
    </source>
</evidence>
<keyword evidence="5 6" id="KW-0539">Nucleus</keyword>
<feature type="DNA-binding region" description="Fork-head" evidence="6">
    <location>
        <begin position="324"/>
        <end position="409"/>
    </location>
</feature>
<reference evidence="10 11" key="1">
    <citation type="submission" date="2016-11" db="EMBL/GenBank/DDBJ databases">
        <title>Draft Genome Assembly of Colletotrichum chlorophyti a pathogen of herbaceous plants.</title>
        <authorList>
            <person name="Gan P."/>
            <person name="Narusaka M."/>
            <person name="Tsushima A."/>
            <person name="Narusaka Y."/>
            <person name="Takano Y."/>
            <person name="Shirasu K."/>
        </authorList>
    </citation>
    <scope>NUCLEOTIDE SEQUENCE [LARGE SCALE GENOMIC DNA]</scope>
    <source>
        <strain evidence="10 11">NTL11</strain>
    </source>
</reference>
<dbReference type="PROSITE" id="PS50006">
    <property type="entry name" value="FHA_DOMAIN"/>
    <property type="match status" value="1"/>
</dbReference>
<feature type="domain" description="FHA" evidence="8">
    <location>
        <begin position="126"/>
        <end position="186"/>
    </location>
</feature>
<comment type="subcellular location">
    <subcellularLocation>
        <location evidence="1 6">Nucleus</location>
    </subcellularLocation>
</comment>
<dbReference type="CDD" id="cd00059">
    <property type="entry name" value="FH_FOX"/>
    <property type="match status" value="1"/>
</dbReference>
<dbReference type="InterPro" id="IPR030456">
    <property type="entry name" value="TF_fork_head_CS_2"/>
</dbReference>
<name>A0A1Q8RBN2_9PEZI</name>
<keyword evidence="3 6" id="KW-0238">DNA-binding</keyword>
<dbReference type="FunFam" id="1.10.10.10:FF:000030">
    <property type="entry name" value="Forkhead box protein K2"/>
    <property type="match status" value="1"/>
</dbReference>
<dbReference type="PROSITE" id="PS50039">
    <property type="entry name" value="FORK_HEAD_3"/>
    <property type="match status" value="1"/>
</dbReference>
<dbReference type="CDD" id="cd22701">
    <property type="entry name" value="FHA_FKH1-like"/>
    <property type="match status" value="1"/>
</dbReference>
<feature type="compositionally biased region" description="Polar residues" evidence="7">
    <location>
        <begin position="257"/>
        <end position="266"/>
    </location>
</feature>
<dbReference type="SMART" id="SM00339">
    <property type="entry name" value="FH"/>
    <property type="match status" value="1"/>
</dbReference>
<dbReference type="Gene3D" id="2.60.200.20">
    <property type="match status" value="1"/>
</dbReference>
<feature type="compositionally biased region" description="Polar residues" evidence="7">
    <location>
        <begin position="552"/>
        <end position="566"/>
    </location>
</feature>
<dbReference type="Pfam" id="PF00498">
    <property type="entry name" value="FHA"/>
    <property type="match status" value="1"/>
</dbReference>
<evidence type="ECO:0000256" key="4">
    <source>
        <dbReference type="ARBA" id="ARBA00023163"/>
    </source>
</evidence>
<keyword evidence="4" id="KW-0804">Transcription</keyword>
<dbReference type="STRING" id="708187.A0A1Q8RBN2"/>
<proteinExistence type="predicted"/>
<feature type="region of interest" description="Disordered" evidence="7">
    <location>
        <begin position="1"/>
        <end position="68"/>
    </location>
</feature>
<dbReference type="PROSITE" id="PS00658">
    <property type="entry name" value="FORK_HEAD_2"/>
    <property type="match status" value="1"/>
</dbReference>
<dbReference type="GO" id="GO:0005634">
    <property type="term" value="C:nucleus"/>
    <property type="evidence" value="ECO:0007669"/>
    <property type="project" value="UniProtKB-SubCell"/>
</dbReference>
<feature type="compositionally biased region" description="Low complexity" evidence="7">
    <location>
        <begin position="503"/>
        <end position="516"/>
    </location>
</feature>